<organism evidence="1 2">
    <name type="scientific">Gulo gulo</name>
    <name type="common">Wolverine</name>
    <name type="synonym">Gluton</name>
    <dbReference type="NCBI Taxonomy" id="48420"/>
    <lineage>
        <taxon>Eukaryota</taxon>
        <taxon>Metazoa</taxon>
        <taxon>Chordata</taxon>
        <taxon>Craniata</taxon>
        <taxon>Vertebrata</taxon>
        <taxon>Euteleostomi</taxon>
        <taxon>Mammalia</taxon>
        <taxon>Eutheria</taxon>
        <taxon>Laurasiatheria</taxon>
        <taxon>Carnivora</taxon>
        <taxon>Caniformia</taxon>
        <taxon>Musteloidea</taxon>
        <taxon>Mustelidae</taxon>
        <taxon>Guloninae</taxon>
        <taxon>Gulo</taxon>
    </lineage>
</organism>
<protein>
    <submittedName>
        <fullName evidence="1">Uncharacterized protein</fullName>
    </submittedName>
</protein>
<sequence length="48" mass="5582">MEICAEFCICEQFSWERACTRRDPPPPCPQRLRTTTGVEMGRSIKGMY</sequence>
<evidence type="ECO:0000313" key="1">
    <source>
        <dbReference type="EMBL" id="VCW76553.1"/>
    </source>
</evidence>
<name>A0A9X9LLZ1_GULGU</name>
<reference evidence="1 2" key="1">
    <citation type="submission" date="2018-10" db="EMBL/GenBank/DDBJ databases">
        <authorList>
            <person name="Ekblom R."/>
            <person name="Jareborg N."/>
        </authorList>
    </citation>
    <scope>NUCLEOTIDE SEQUENCE [LARGE SCALE GENOMIC DNA]</scope>
    <source>
        <tissue evidence="1">Muscle</tissue>
    </source>
</reference>
<dbReference type="AlphaFoldDB" id="A0A9X9LLZ1"/>
<proteinExistence type="predicted"/>
<evidence type="ECO:0000313" key="2">
    <source>
        <dbReference type="Proteomes" id="UP000269945"/>
    </source>
</evidence>
<gene>
    <name evidence="1" type="ORF">BN2614_LOCUS1</name>
</gene>
<accession>A0A9X9LLZ1</accession>
<dbReference type="EMBL" id="CYRY02007564">
    <property type="protein sequence ID" value="VCW76553.1"/>
    <property type="molecule type" value="Genomic_DNA"/>
</dbReference>
<dbReference type="Proteomes" id="UP000269945">
    <property type="component" value="Unassembled WGS sequence"/>
</dbReference>
<comment type="caution">
    <text evidence="1">The sequence shown here is derived from an EMBL/GenBank/DDBJ whole genome shotgun (WGS) entry which is preliminary data.</text>
</comment>
<keyword evidence="2" id="KW-1185">Reference proteome</keyword>